<dbReference type="Pfam" id="PF00152">
    <property type="entry name" value="tRNA-synt_2"/>
    <property type="match status" value="1"/>
</dbReference>
<dbReference type="InterPro" id="IPR004365">
    <property type="entry name" value="NA-bd_OB_tRNA"/>
</dbReference>
<dbReference type="Pfam" id="PF20917">
    <property type="entry name" value="AsnRS_N"/>
    <property type="match status" value="1"/>
</dbReference>
<dbReference type="InterPro" id="IPR002312">
    <property type="entry name" value="Asp/Asn-tRNA-synth_IIb"/>
</dbReference>
<protein>
    <recommendedName>
        <fullName evidence="3">asparagine--tRNA ligase</fullName>
        <ecNumber evidence="3">6.1.1.22</ecNumber>
    </recommendedName>
    <alternativeName>
        <fullName evidence="10">Asparaginyl-tRNA synthetase</fullName>
    </alternativeName>
</protein>
<dbReference type="EC" id="6.1.1.22" evidence="3"/>
<evidence type="ECO:0000256" key="6">
    <source>
        <dbReference type="ARBA" id="ARBA00022741"/>
    </source>
</evidence>
<evidence type="ECO:0000256" key="1">
    <source>
        <dbReference type="ARBA" id="ARBA00004496"/>
    </source>
</evidence>
<keyword evidence="7" id="KW-0067">ATP-binding</keyword>
<dbReference type="CDD" id="cd04323">
    <property type="entry name" value="AsnRS_cyto_like_N"/>
    <property type="match status" value="1"/>
</dbReference>
<dbReference type="SUPFAM" id="SSF55681">
    <property type="entry name" value="Class II aaRS and biotin synthetases"/>
    <property type="match status" value="1"/>
</dbReference>
<dbReference type="InterPro" id="IPR045864">
    <property type="entry name" value="aa-tRNA-synth_II/BPL/LPL"/>
</dbReference>
<keyword evidence="16" id="KW-1185">Reference proteome</keyword>
<name>A0A2T0FDU9_9ASCO</name>
<comment type="catalytic activity">
    <reaction evidence="11">
        <text>tRNA(Asn) + L-asparagine + ATP = L-asparaginyl-tRNA(Asn) + AMP + diphosphate + H(+)</text>
        <dbReference type="Rhea" id="RHEA:11180"/>
        <dbReference type="Rhea" id="RHEA-COMP:9659"/>
        <dbReference type="Rhea" id="RHEA-COMP:9674"/>
        <dbReference type="ChEBI" id="CHEBI:15378"/>
        <dbReference type="ChEBI" id="CHEBI:30616"/>
        <dbReference type="ChEBI" id="CHEBI:33019"/>
        <dbReference type="ChEBI" id="CHEBI:58048"/>
        <dbReference type="ChEBI" id="CHEBI:78442"/>
        <dbReference type="ChEBI" id="CHEBI:78515"/>
        <dbReference type="ChEBI" id="CHEBI:456215"/>
        <dbReference type="EC" id="6.1.1.22"/>
    </reaction>
</comment>
<evidence type="ECO:0000313" key="15">
    <source>
        <dbReference type="EMBL" id="PRT53188.1"/>
    </source>
</evidence>
<feature type="transmembrane region" description="Helical" evidence="13">
    <location>
        <begin position="549"/>
        <end position="573"/>
    </location>
</feature>
<evidence type="ECO:0000256" key="12">
    <source>
        <dbReference type="SAM" id="Coils"/>
    </source>
</evidence>
<evidence type="ECO:0000313" key="16">
    <source>
        <dbReference type="Proteomes" id="UP000238350"/>
    </source>
</evidence>
<organism evidence="15 16">
    <name type="scientific">Wickerhamiella sorbophila</name>
    <dbReference type="NCBI Taxonomy" id="45607"/>
    <lineage>
        <taxon>Eukaryota</taxon>
        <taxon>Fungi</taxon>
        <taxon>Dikarya</taxon>
        <taxon>Ascomycota</taxon>
        <taxon>Saccharomycotina</taxon>
        <taxon>Dipodascomycetes</taxon>
        <taxon>Dipodascales</taxon>
        <taxon>Trichomonascaceae</taxon>
        <taxon>Wickerhamiella</taxon>
    </lineage>
</organism>
<keyword evidence="5 15" id="KW-0436">Ligase</keyword>
<evidence type="ECO:0000256" key="9">
    <source>
        <dbReference type="ARBA" id="ARBA00023146"/>
    </source>
</evidence>
<dbReference type="GO" id="GO:0004816">
    <property type="term" value="F:asparagine-tRNA ligase activity"/>
    <property type="evidence" value="ECO:0007669"/>
    <property type="project" value="UniProtKB-EC"/>
</dbReference>
<dbReference type="InterPro" id="IPR012340">
    <property type="entry name" value="NA-bd_OB-fold"/>
</dbReference>
<keyword evidence="4" id="KW-0963">Cytoplasm</keyword>
<comment type="subcellular location">
    <subcellularLocation>
        <location evidence="1">Cytoplasm</location>
    </subcellularLocation>
</comment>
<dbReference type="RefSeq" id="XP_024663134.1">
    <property type="nucleotide sequence ID" value="XM_024807366.1"/>
</dbReference>
<dbReference type="NCBIfam" id="TIGR00457">
    <property type="entry name" value="asnS"/>
    <property type="match status" value="1"/>
</dbReference>
<feature type="domain" description="Aminoacyl-transfer RNA synthetases class-II family profile" evidence="14">
    <location>
        <begin position="252"/>
        <end position="547"/>
    </location>
</feature>
<evidence type="ECO:0000256" key="3">
    <source>
        <dbReference type="ARBA" id="ARBA00012816"/>
    </source>
</evidence>
<evidence type="ECO:0000256" key="11">
    <source>
        <dbReference type="ARBA" id="ARBA00047844"/>
    </source>
</evidence>
<feature type="coiled-coil region" evidence="12">
    <location>
        <begin position="65"/>
        <end position="99"/>
    </location>
</feature>
<dbReference type="PANTHER" id="PTHR22594">
    <property type="entry name" value="ASPARTYL/LYSYL-TRNA SYNTHETASE"/>
    <property type="match status" value="1"/>
</dbReference>
<evidence type="ECO:0000256" key="7">
    <source>
        <dbReference type="ARBA" id="ARBA00022840"/>
    </source>
</evidence>
<dbReference type="STRING" id="45607.A0A2T0FDU9"/>
<comment type="caution">
    <text evidence="15">The sequence shown here is derived from an EMBL/GenBank/DDBJ whole genome shotgun (WGS) entry which is preliminary data.</text>
</comment>
<proteinExistence type="inferred from homology"/>
<keyword evidence="8" id="KW-0648">Protein biosynthesis</keyword>
<evidence type="ECO:0000259" key="14">
    <source>
        <dbReference type="PROSITE" id="PS50862"/>
    </source>
</evidence>
<evidence type="ECO:0000256" key="13">
    <source>
        <dbReference type="SAM" id="Phobius"/>
    </source>
</evidence>
<dbReference type="GO" id="GO:0005524">
    <property type="term" value="F:ATP binding"/>
    <property type="evidence" value="ECO:0007669"/>
    <property type="project" value="UniProtKB-KW"/>
</dbReference>
<gene>
    <name evidence="15" type="ORF">B9G98_00808</name>
</gene>
<dbReference type="Gene3D" id="3.30.930.10">
    <property type="entry name" value="Bira Bifunctional Protein, Domain 2"/>
    <property type="match status" value="1"/>
</dbReference>
<dbReference type="OrthoDB" id="1931232at2759"/>
<evidence type="ECO:0000256" key="8">
    <source>
        <dbReference type="ARBA" id="ARBA00022917"/>
    </source>
</evidence>
<dbReference type="Proteomes" id="UP000238350">
    <property type="component" value="Unassembled WGS sequence"/>
</dbReference>
<dbReference type="PROSITE" id="PS50862">
    <property type="entry name" value="AA_TRNA_LIGASE_II"/>
    <property type="match status" value="1"/>
</dbReference>
<sequence>MSLEDQTAKLSLAAVYVSDQGSDETGKGTEQAPYATPAYAFYISKSEKILVLKEGKYEDISPSALKKAKKGADGLAKKAEKAKKAAEAASAKADVESERLEASKNIVITAPSGVEEAVRTKIIKATPYRGKRIQVSGWIHRLRQQKGFTFIVLRDGTGLLQVILSGDLSNAYQTQRLTLESTITVYGELHPLPEGKSAPGGHELVADYYEVVGLAPSGDDAFSNQLQADTDPSILLDRRHLALRGDALTSIMKVRAALLKSIRSVYEDEGITEVTPPCLVQSMVEGGSTLFKLDYYGQNAYLTQSSQLYLETCVPALGDVYCIQESFRAERSHTRRHLSEYTHIEAELGFLTFEELLGHVERMFVSLVDKVLKDPVAGPLVKQLNPKFEPPQLPFMRMTYVDALEWLNEHGIPNEDGEEFKFGDDIAEAAERKMTDTINKPILLTRFPVEIKSFYMEKCKDDPRVTESVDVLMPNVGEVMGGSMRISKLDELMAAFKRENMDPAPYYWFSDVRKYGAFPHGGYGLGTERILAWLCDRFTVRDCSLYPRFPVAVTVPVAIAIAACGFEVLGAAISTRATLRLAVAVTKPVRSAAAPALSALLVNQLVER</sequence>
<keyword evidence="13" id="KW-0812">Transmembrane</keyword>
<dbReference type="SUPFAM" id="SSF50249">
    <property type="entry name" value="Nucleic acid-binding proteins"/>
    <property type="match status" value="1"/>
</dbReference>
<dbReference type="Pfam" id="PF01336">
    <property type="entry name" value="tRNA_anti-codon"/>
    <property type="match status" value="1"/>
</dbReference>
<dbReference type="CDD" id="cd00776">
    <property type="entry name" value="AsxRS_core"/>
    <property type="match status" value="1"/>
</dbReference>
<dbReference type="PANTHER" id="PTHR22594:SF16">
    <property type="entry name" value="ASPARAGINE--TRNA LIGASE, CYTOPLASMIC"/>
    <property type="match status" value="1"/>
</dbReference>
<evidence type="ECO:0000256" key="5">
    <source>
        <dbReference type="ARBA" id="ARBA00022598"/>
    </source>
</evidence>
<evidence type="ECO:0000256" key="4">
    <source>
        <dbReference type="ARBA" id="ARBA00022490"/>
    </source>
</evidence>
<comment type="similarity">
    <text evidence="2">Belongs to the class-II aminoacyl-tRNA synthetase family.</text>
</comment>
<keyword evidence="13" id="KW-1133">Transmembrane helix</keyword>
<keyword evidence="13" id="KW-0472">Membrane</keyword>
<keyword evidence="9" id="KW-0030">Aminoacyl-tRNA synthetase</keyword>
<dbReference type="Gene3D" id="3.30.1910.20">
    <property type="entry name" value="asparaginyl-tRNA synthetase, N-terminal domain"/>
    <property type="match status" value="1"/>
</dbReference>
<reference evidence="15 16" key="1">
    <citation type="submission" date="2017-04" db="EMBL/GenBank/DDBJ databases">
        <title>Genome sequencing of [Candida] sorbophila.</title>
        <authorList>
            <person name="Ahn J.O."/>
        </authorList>
    </citation>
    <scope>NUCLEOTIDE SEQUENCE [LARGE SCALE GENOMIC DNA]</scope>
    <source>
        <strain evidence="15 16">DS02</strain>
    </source>
</reference>
<evidence type="ECO:0000256" key="10">
    <source>
        <dbReference type="ARBA" id="ARBA00029886"/>
    </source>
</evidence>
<dbReference type="InterPro" id="IPR004522">
    <property type="entry name" value="Asn-tRNA-ligase"/>
</dbReference>
<evidence type="ECO:0000256" key="2">
    <source>
        <dbReference type="ARBA" id="ARBA00008226"/>
    </source>
</evidence>
<dbReference type="GO" id="GO:0006421">
    <property type="term" value="P:asparaginyl-tRNA aminoacylation"/>
    <property type="evidence" value="ECO:0007669"/>
    <property type="project" value="InterPro"/>
</dbReference>
<dbReference type="EMBL" id="NDIQ01000001">
    <property type="protein sequence ID" value="PRT53188.1"/>
    <property type="molecule type" value="Genomic_DNA"/>
</dbReference>
<dbReference type="GO" id="GO:0003676">
    <property type="term" value="F:nucleic acid binding"/>
    <property type="evidence" value="ECO:0007669"/>
    <property type="project" value="InterPro"/>
</dbReference>
<keyword evidence="6" id="KW-0547">Nucleotide-binding</keyword>
<dbReference type="InterPro" id="IPR004364">
    <property type="entry name" value="Aa-tRNA-synt_II"/>
</dbReference>
<dbReference type="InterPro" id="IPR048952">
    <property type="entry name" value="AsnRS_N"/>
</dbReference>
<dbReference type="InterPro" id="IPR006195">
    <property type="entry name" value="aa-tRNA-synth_II"/>
</dbReference>
<accession>A0A2T0FDU9</accession>
<keyword evidence="12" id="KW-0175">Coiled coil</keyword>
<dbReference type="GeneID" id="36514557"/>
<dbReference type="AlphaFoldDB" id="A0A2T0FDU9"/>
<dbReference type="PRINTS" id="PR01042">
    <property type="entry name" value="TRNASYNTHASP"/>
</dbReference>
<dbReference type="Gene3D" id="2.40.50.140">
    <property type="entry name" value="Nucleic acid-binding proteins"/>
    <property type="match status" value="1"/>
</dbReference>
<dbReference type="GO" id="GO:0005737">
    <property type="term" value="C:cytoplasm"/>
    <property type="evidence" value="ECO:0007669"/>
    <property type="project" value="UniProtKB-SubCell"/>
</dbReference>